<dbReference type="EC" id="2.3.1.189" evidence="4"/>
<evidence type="ECO:0000259" key="3">
    <source>
        <dbReference type="PROSITE" id="PS51186"/>
    </source>
</evidence>
<dbReference type="AlphaFoldDB" id="A0A644YI25"/>
<dbReference type="EMBL" id="VSSQ01005131">
    <property type="protein sequence ID" value="MPM27979.1"/>
    <property type="molecule type" value="Genomic_DNA"/>
</dbReference>
<dbReference type="PROSITE" id="PS51186">
    <property type="entry name" value="GNAT"/>
    <property type="match status" value="1"/>
</dbReference>
<accession>A0A644YI25</accession>
<dbReference type="InterPro" id="IPR050680">
    <property type="entry name" value="YpeA/RimI_acetyltransf"/>
</dbReference>
<keyword evidence="1 4" id="KW-0808">Transferase</keyword>
<comment type="caution">
    <text evidence="4">The sequence shown here is derived from an EMBL/GenBank/DDBJ whole genome shotgun (WGS) entry which is preliminary data.</text>
</comment>
<evidence type="ECO:0000313" key="4">
    <source>
        <dbReference type="EMBL" id="MPM27979.1"/>
    </source>
</evidence>
<keyword evidence="2 4" id="KW-0012">Acyltransferase</keyword>
<dbReference type="PANTHER" id="PTHR43420">
    <property type="entry name" value="ACETYLTRANSFERASE"/>
    <property type="match status" value="1"/>
</dbReference>
<dbReference type="Gene3D" id="3.40.630.30">
    <property type="match status" value="1"/>
</dbReference>
<evidence type="ECO:0000256" key="2">
    <source>
        <dbReference type="ARBA" id="ARBA00023315"/>
    </source>
</evidence>
<name>A0A644YI25_9ZZZZ</name>
<gene>
    <name evidence="4" type="primary">mshD_15</name>
    <name evidence="4" type="ORF">SDC9_74496</name>
</gene>
<dbReference type="GO" id="GO:0035447">
    <property type="term" value="F:mycothiol synthase activity"/>
    <property type="evidence" value="ECO:0007669"/>
    <property type="project" value="UniProtKB-EC"/>
</dbReference>
<dbReference type="InterPro" id="IPR016181">
    <property type="entry name" value="Acyl_CoA_acyltransferase"/>
</dbReference>
<evidence type="ECO:0000256" key="1">
    <source>
        <dbReference type="ARBA" id="ARBA00022679"/>
    </source>
</evidence>
<dbReference type="InterPro" id="IPR000182">
    <property type="entry name" value="GNAT_dom"/>
</dbReference>
<dbReference type="PANTHER" id="PTHR43420:SF12">
    <property type="entry name" value="N-ACETYLTRANSFERASE DOMAIN-CONTAINING PROTEIN"/>
    <property type="match status" value="1"/>
</dbReference>
<dbReference type="Pfam" id="PF00583">
    <property type="entry name" value="Acetyltransf_1"/>
    <property type="match status" value="1"/>
</dbReference>
<dbReference type="SUPFAM" id="SSF55729">
    <property type="entry name" value="Acyl-CoA N-acyltransferases (Nat)"/>
    <property type="match status" value="1"/>
</dbReference>
<reference evidence="4" key="1">
    <citation type="submission" date="2019-08" db="EMBL/GenBank/DDBJ databases">
        <authorList>
            <person name="Kucharzyk K."/>
            <person name="Murdoch R.W."/>
            <person name="Higgins S."/>
            <person name="Loffler F."/>
        </authorList>
    </citation>
    <scope>NUCLEOTIDE SEQUENCE</scope>
</reference>
<organism evidence="4">
    <name type="scientific">bioreactor metagenome</name>
    <dbReference type="NCBI Taxonomy" id="1076179"/>
    <lineage>
        <taxon>unclassified sequences</taxon>
        <taxon>metagenomes</taxon>
        <taxon>ecological metagenomes</taxon>
    </lineage>
</organism>
<proteinExistence type="predicted"/>
<protein>
    <submittedName>
        <fullName evidence="4">Mycothiol acetyltransferase</fullName>
        <ecNumber evidence="4">2.3.1.189</ecNumber>
    </submittedName>
</protein>
<sequence>MSEVIVHEMKYCGGKVSSHVSLVNYCDDYYEDYRKICCDCFRSLSLATNLDPDEFYTREDMIKKKDTVYLMFLKNEVVGSVEIHDNIIDHLFVNEKYQNRGYGKKLLIFAINYLQQLGVKDIILYVADINKEAVQLYLSNGFKITKTTKEHWGN</sequence>
<dbReference type="CDD" id="cd04301">
    <property type="entry name" value="NAT_SF"/>
    <property type="match status" value="1"/>
</dbReference>
<feature type="domain" description="N-acetyltransferase" evidence="3">
    <location>
        <begin position="20"/>
        <end position="154"/>
    </location>
</feature>